<dbReference type="EMBL" id="JACHFN010000009">
    <property type="protein sequence ID" value="MBB5235126.1"/>
    <property type="molecule type" value="Genomic_DNA"/>
</dbReference>
<name>A0A7W8GH99_9DEIO</name>
<comment type="caution">
    <text evidence="2">The sequence shown here is derived from an EMBL/GenBank/DDBJ whole genome shotgun (WGS) entry which is preliminary data.</text>
</comment>
<dbReference type="RefSeq" id="WP_184029845.1">
    <property type="nucleotide sequence ID" value="NZ_JACHFN010000009.1"/>
</dbReference>
<reference evidence="2 3" key="1">
    <citation type="submission" date="2020-08" db="EMBL/GenBank/DDBJ databases">
        <title>Genomic Encyclopedia of Type Strains, Phase IV (KMG-IV): sequencing the most valuable type-strain genomes for metagenomic binning, comparative biology and taxonomic classification.</title>
        <authorList>
            <person name="Goeker M."/>
        </authorList>
    </citation>
    <scope>NUCLEOTIDE SEQUENCE [LARGE SCALE GENOMIC DNA]</scope>
    <source>
        <strain evidence="2 3">DSM 101791</strain>
    </source>
</reference>
<evidence type="ECO:0000313" key="2">
    <source>
        <dbReference type="EMBL" id="MBB5235126.1"/>
    </source>
</evidence>
<evidence type="ECO:0000313" key="3">
    <source>
        <dbReference type="Proteomes" id="UP000525389"/>
    </source>
</evidence>
<dbReference type="AlphaFoldDB" id="A0A7W8GH99"/>
<keyword evidence="1" id="KW-0472">Membrane</keyword>
<proteinExistence type="predicted"/>
<dbReference type="Proteomes" id="UP000525389">
    <property type="component" value="Unassembled WGS sequence"/>
</dbReference>
<keyword evidence="1" id="KW-1133">Transmembrane helix</keyword>
<sequence>MAVLALPVVQTLGRVALLANGQPLHRLDAAALAVGALALLALPFVPMKR</sequence>
<organism evidence="2 3">
    <name type="scientific">Deinococcus budaensis</name>
    <dbReference type="NCBI Taxonomy" id="1665626"/>
    <lineage>
        <taxon>Bacteria</taxon>
        <taxon>Thermotogati</taxon>
        <taxon>Deinococcota</taxon>
        <taxon>Deinococci</taxon>
        <taxon>Deinococcales</taxon>
        <taxon>Deinococcaceae</taxon>
        <taxon>Deinococcus</taxon>
    </lineage>
</organism>
<gene>
    <name evidence="2" type="ORF">HNQ09_002574</name>
</gene>
<accession>A0A7W8GH99</accession>
<evidence type="ECO:0000256" key="1">
    <source>
        <dbReference type="SAM" id="Phobius"/>
    </source>
</evidence>
<keyword evidence="1" id="KW-0812">Transmembrane</keyword>
<feature type="transmembrane region" description="Helical" evidence="1">
    <location>
        <begin position="29"/>
        <end position="47"/>
    </location>
</feature>
<protein>
    <submittedName>
        <fullName evidence="2">Uncharacterized protein</fullName>
    </submittedName>
</protein>
<keyword evidence="3" id="KW-1185">Reference proteome</keyword>